<protein>
    <submittedName>
        <fullName evidence="2">VOC family protein</fullName>
    </submittedName>
</protein>
<dbReference type="PANTHER" id="PTHR36437">
    <property type="entry name" value="GLYOXALASE/BLEOMYCIN RESISTANCE PROTEIN/DIOXYGENASE"/>
    <property type="match status" value="1"/>
</dbReference>
<dbReference type="PROSITE" id="PS51819">
    <property type="entry name" value="VOC"/>
    <property type="match status" value="1"/>
</dbReference>
<dbReference type="EMBL" id="RHHQ01000025">
    <property type="protein sequence ID" value="RNB80144.1"/>
    <property type="molecule type" value="Genomic_DNA"/>
</dbReference>
<comment type="caution">
    <text evidence="2">The sequence shown here is derived from an EMBL/GenBank/DDBJ whole genome shotgun (WGS) entry which is preliminary data.</text>
</comment>
<dbReference type="InterPro" id="IPR004360">
    <property type="entry name" value="Glyas_Fos-R_dOase_dom"/>
</dbReference>
<proteinExistence type="predicted"/>
<evidence type="ECO:0000259" key="1">
    <source>
        <dbReference type="PROSITE" id="PS51819"/>
    </source>
</evidence>
<dbReference type="Pfam" id="PF00903">
    <property type="entry name" value="Glyoxalase"/>
    <property type="match status" value="1"/>
</dbReference>
<sequence>MITKMATIAVYVSNQQEALTFWTEKVGFEVKRNQPMGPDASWIELAPPQAQTCLVIYPKSMMPDAEERKPSIVFETANIQETYAKMKENGVDFLEELNQMPWGTYARFVDPDGNEFLLKE</sequence>
<evidence type="ECO:0000313" key="3">
    <source>
        <dbReference type="Proteomes" id="UP000271031"/>
    </source>
</evidence>
<dbReference type="OrthoDB" id="9803079at2"/>
<dbReference type="InterPro" id="IPR037523">
    <property type="entry name" value="VOC_core"/>
</dbReference>
<feature type="domain" description="VOC" evidence="1">
    <location>
        <begin position="4"/>
        <end position="120"/>
    </location>
</feature>
<keyword evidence="3" id="KW-1185">Reference proteome</keyword>
<evidence type="ECO:0000313" key="2">
    <source>
        <dbReference type="EMBL" id="RNB80144.1"/>
    </source>
</evidence>
<dbReference type="RefSeq" id="WP_122921128.1">
    <property type="nucleotide sequence ID" value="NZ_RHHQ01000025.1"/>
</dbReference>
<dbReference type="PANTHER" id="PTHR36437:SF2">
    <property type="entry name" value="GLYOXALASE_BLEOMYCIN RESISTANCE PROTEIN_DIOXYGENASE"/>
    <property type="match status" value="1"/>
</dbReference>
<dbReference type="InterPro" id="IPR029068">
    <property type="entry name" value="Glyas_Bleomycin-R_OHBP_Dase"/>
</dbReference>
<name>A0A3M8CWL0_9BACL</name>
<dbReference type="AlphaFoldDB" id="A0A3M8CWL0"/>
<dbReference type="Gene3D" id="3.10.180.10">
    <property type="entry name" value="2,3-Dihydroxybiphenyl 1,2-Dioxygenase, domain 1"/>
    <property type="match status" value="1"/>
</dbReference>
<dbReference type="SUPFAM" id="SSF54593">
    <property type="entry name" value="Glyoxalase/Bleomycin resistance protein/Dihydroxybiphenyl dioxygenase"/>
    <property type="match status" value="1"/>
</dbReference>
<accession>A0A3M8CWL0</accession>
<gene>
    <name evidence="2" type="ORF">EDM56_27425</name>
</gene>
<dbReference type="Proteomes" id="UP000271031">
    <property type="component" value="Unassembled WGS sequence"/>
</dbReference>
<reference evidence="2 3" key="1">
    <citation type="submission" date="2018-10" db="EMBL/GenBank/DDBJ databases">
        <title>Phylogenomics of Brevibacillus.</title>
        <authorList>
            <person name="Dunlap C."/>
        </authorList>
    </citation>
    <scope>NUCLEOTIDE SEQUENCE [LARGE SCALE GENOMIC DNA]</scope>
    <source>
        <strain evidence="2 3">JCM 15716</strain>
    </source>
</reference>
<organism evidence="2 3">
    <name type="scientific">Brevibacillus fluminis</name>
    <dbReference type="NCBI Taxonomy" id="511487"/>
    <lineage>
        <taxon>Bacteria</taxon>
        <taxon>Bacillati</taxon>
        <taxon>Bacillota</taxon>
        <taxon>Bacilli</taxon>
        <taxon>Bacillales</taxon>
        <taxon>Paenibacillaceae</taxon>
        <taxon>Brevibacillus</taxon>
    </lineage>
</organism>
<dbReference type="CDD" id="cd07263">
    <property type="entry name" value="VOC_like"/>
    <property type="match status" value="1"/>
</dbReference>